<evidence type="ECO:0000256" key="2">
    <source>
        <dbReference type="ARBA" id="ARBA00040643"/>
    </source>
</evidence>
<comment type="caution">
    <text evidence="5">The sequence shown here is derived from an EMBL/GenBank/DDBJ whole genome shotgun (WGS) entry which is preliminary data.</text>
</comment>
<evidence type="ECO:0000313" key="5">
    <source>
        <dbReference type="EMBL" id="KAK2167805.1"/>
    </source>
</evidence>
<dbReference type="InterPro" id="IPR057433">
    <property type="entry name" value="LMF1/2_C"/>
</dbReference>
<feature type="transmembrane region" description="Helical" evidence="3">
    <location>
        <begin position="20"/>
        <end position="38"/>
    </location>
</feature>
<sequence>MVFLVRERNDLPIVDWLAKTIRWVCNIVVYGGLFYWTVKLFGLHIKTNPFSIESTTMFDANDLDKFLKASVPVCIWIGVFSLGWEILAAIVNQFVQYCTWKAYLECCSFVFSVDRRSYLSGSLTICSFFKSLRSTIRGMTMPDVFVFYQSGKCHCYLLESCTIMASGKCHCYLLESCTIMAVCCLFSISLVCFRPPTGAIYCNRATDETTTCARGEEATLSEHTLQTDKFLWLVSQVDFTEIEQQSYQNVWPVLHRWHAHTNRFHMTSSYGLFRMMTGVGGRPEVIIEGSDYLEKGWKEYEFLYKPGNVSRRPPIVAPHQPRLDWQMWFAALGSYNHNPWLVNLVYRLLNNQPEVLALMGKNPFPNKPPKYIRANLYHYHYTQKDPSHQWYSKSDWWVREKKKKSKRSKKRSKAFIPDFLEWFVQKLRSFLGQTSGFTFVVSLVMTGLVLNLLKPSLKSV</sequence>
<proteinExistence type="predicted"/>
<accession>A0AAD9KBV4</accession>
<keyword evidence="3" id="KW-0472">Membrane</keyword>
<feature type="transmembrane region" description="Helical" evidence="3">
    <location>
        <begin position="73"/>
        <end position="95"/>
    </location>
</feature>
<evidence type="ECO:0000259" key="4">
    <source>
        <dbReference type="Pfam" id="PF25179"/>
    </source>
</evidence>
<evidence type="ECO:0000313" key="6">
    <source>
        <dbReference type="Proteomes" id="UP001209878"/>
    </source>
</evidence>
<organism evidence="5 6">
    <name type="scientific">Ridgeia piscesae</name>
    <name type="common">Tubeworm</name>
    <dbReference type="NCBI Taxonomy" id="27915"/>
    <lineage>
        <taxon>Eukaryota</taxon>
        <taxon>Metazoa</taxon>
        <taxon>Spiralia</taxon>
        <taxon>Lophotrochozoa</taxon>
        <taxon>Annelida</taxon>
        <taxon>Polychaeta</taxon>
        <taxon>Sedentaria</taxon>
        <taxon>Canalipalpata</taxon>
        <taxon>Sabellida</taxon>
        <taxon>Siboglinidae</taxon>
        <taxon>Ridgeia</taxon>
    </lineage>
</organism>
<dbReference type="GO" id="GO:0005789">
    <property type="term" value="C:endoplasmic reticulum membrane"/>
    <property type="evidence" value="ECO:0007669"/>
    <property type="project" value="TreeGrafter"/>
</dbReference>
<name>A0AAD9KBV4_RIDPI</name>
<reference evidence="5" key="1">
    <citation type="journal article" date="2023" name="Mol. Biol. Evol.">
        <title>Third-Generation Sequencing Reveals the Adaptive Role of the Epigenome in Three Deep-Sea Polychaetes.</title>
        <authorList>
            <person name="Perez M."/>
            <person name="Aroh O."/>
            <person name="Sun Y."/>
            <person name="Lan Y."/>
            <person name="Juniper S.K."/>
            <person name="Young C.R."/>
            <person name="Angers B."/>
            <person name="Qian P.Y."/>
        </authorList>
    </citation>
    <scope>NUCLEOTIDE SEQUENCE</scope>
    <source>
        <strain evidence="5">R07B-5</strain>
    </source>
</reference>
<dbReference type="InterPro" id="IPR009613">
    <property type="entry name" value="LMF"/>
</dbReference>
<dbReference type="AlphaFoldDB" id="A0AAD9KBV4"/>
<dbReference type="EMBL" id="JAODUO010001258">
    <property type="protein sequence ID" value="KAK2167805.1"/>
    <property type="molecule type" value="Genomic_DNA"/>
</dbReference>
<dbReference type="PANTHER" id="PTHR14463">
    <property type="entry name" value="LIPASE MATURATION FACTOR"/>
    <property type="match status" value="1"/>
</dbReference>
<dbReference type="GO" id="GO:0051604">
    <property type="term" value="P:protein maturation"/>
    <property type="evidence" value="ECO:0007669"/>
    <property type="project" value="InterPro"/>
</dbReference>
<protein>
    <recommendedName>
        <fullName evidence="2">Lipase maturation factor 2</fullName>
    </recommendedName>
</protein>
<keyword evidence="1" id="KW-0325">Glycoprotein</keyword>
<dbReference type="Proteomes" id="UP001209878">
    <property type="component" value="Unassembled WGS sequence"/>
</dbReference>
<evidence type="ECO:0000256" key="3">
    <source>
        <dbReference type="SAM" id="Phobius"/>
    </source>
</evidence>
<keyword evidence="3" id="KW-0812">Transmembrane</keyword>
<feature type="transmembrane region" description="Helical" evidence="3">
    <location>
        <begin position="435"/>
        <end position="453"/>
    </location>
</feature>
<dbReference type="Pfam" id="PF25179">
    <property type="entry name" value="LMF1_C"/>
    <property type="match status" value="1"/>
</dbReference>
<gene>
    <name evidence="5" type="ORF">NP493_1259g00035</name>
</gene>
<keyword evidence="3" id="KW-1133">Transmembrane helix</keyword>
<keyword evidence="6" id="KW-1185">Reference proteome</keyword>
<evidence type="ECO:0000256" key="1">
    <source>
        <dbReference type="ARBA" id="ARBA00023180"/>
    </source>
</evidence>
<feature type="domain" description="Lipase maturation factor 1/2 C-terminal" evidence="4">
    <location>
        <begin position="267"/>
        <end position="404"/>
    </location>
</feature>
<dbReference type="PANTHER" id="PTHR14463:SF5">
    <property type="entry name" value="LIPASE MATURATION FACTOR 2"/>
    <property type="match status" value="1"/>
</dbReference>